<reference evidence="8 9" key="1">
    <citation type="submission" date="2018-06" db="EMBL/GenBank/DDBJ databases">
        <title>Extensive metabolic versatility and redundancy in microbially diverse, dynamic hydrothermal sediments.</title>
        <authorList>
            <person name="Dombrowski N."/>
            <person name="Teske A."/>
            <person name="Baker B.J."/>
        </authorList>
    </citation>
    <scope>NUCLEOTIDE SEQUENCE [LARGE SCALE GENOMIC DNA]</scope>
    <source>
        <strain evidence="8">B35_G9</strain>
    </source>
</reference>
<dbReference type="GO" id="GO:0008483">
    <property type="term" value="F:transaminase activity"/>
    <property type="evidence" value="ECO:0007669"/>
    <property type="project" value="UniProtKB-KW"/>
</dbReference>
<evidence type="ECO:0000313" key="8">
    <source>
        <dbReference type="EMBL" id="RKX67863.1"/>
    </source>
</evidence>
<sequence>MGIEINSRLSSNIKNMKRSVIRELLKLTSKPEIISFAGGLPAPDTFPIDEIADIAKEVVLNHGKTALQYGSTEGFIPLKEELIKFLKTDGISVSEKQIIITSASQQGLDIVGKIFIDPGDTVIVESPTYVGAISAFNSYKAKMVGIEMDDDGMRMDLLEEKLKELDKKGTHPKFIYVIPDFQNPGGVTLSLERRNKLLSIASEFDLIIIEDSPYRAIRYRGETIPSLQSMDNEGRVVSLYTFSKILFPGMRLGWAAGPEEIIDKFVVAKQAMDLCTPPFNQAIVTEYLKRDKLQSNIESTIEEYRQKNQLMLEKLDEYMPDGKGLKWTKPDGGLFLWLTCPDYVNTEEMFYDAIKENVAYVVGSAFYGENPKYNSLRLNFSYPTLEEIDEGVKRLAKVISSKLK</sequence>
<dbReference type="PANTHER" id="PTHR42790">
    <property type="entry name" value="AMINOTRANSFERASE"/>
    <property type="match status" value="1"/>
</dbReference>
<dbReference type="Pfam" id="PF00155">
    <property type="entry name" value="Aminotran_1_2"/>
    <property type="match status" value="1"/>
</dbReference>
<evidence type="ECO:0000256" key="4">
    <source>
        <dbReference type="ARBA" id="ARBA00022576"/>
    </source>
</evidence>
<dbReference type="InterPro" id="IPR015422">
    <property type="entry name" value="PyrdxlP-dep_Trfase_small"/>
</dbReference>
<comment type="similarity">
    <text evidence="2">Belongs to the class-I pyridoxal-phosphate-dependent aminotransferase family.</text>
</comment>
<dbReference type="InterPro" id="IPR015424">
    <property type="entry name" value="PyrdxlP-dep_Trfase"/>
</dbReference>
<evidence type="ECO:0000256" key="3">
    <source>
        <dbReference type="ARBA" id="ARBA00011738"/>
    </source>
</evidence>
<evidence type="ECO:0000313" key="9">
    <source>
        <dbReference type="Proteomes" id="UP000282321"/>
    </source>
</evidence>
<name>A0A660SB19_UNCT6</name>
<dbReference type="Gene3D" id="3.90.1150.10">
    <property type="entry name" value="Aspartate Aminotransferase, domain 1"/>
    <property type="match status" value="1"/>
</dbReference>
<dbReference type="PANTHER" id="PTHR42790:SF19">
    <property type="entry name" value="KYNURENINE_ALPHA-AMINOADIPATE AMINOTRANSFERASE, MITOCHONDRIAL"/>
    <property type="match status" value="1"/>
</dbReference>
<feature type="domain" description="Aminotransferase class I/classII large" evidence="7">
    <location>
        <begin position="45"/>
        <end position="395"/>
    </location>
</feature>
<proteinExistence type="inferred from homology"/>
<accession>A0A660SB19</accession>
<protein>
    <submittedName>
        <fullName evidence="8">Aminotransferase</fullName>
    </submittedName>
</protein>
<keyword evidence="5 8" id="KW-0808">Transferase</keyword>
<dbReference type="Gene3D" id="3.40.640.10">
    <property type="entry name" value="Type I PLP-dependent aspartate aminotransferase-like (Major domain)"/>
    <property type="match status" value="1"/>
</dbReference>
<dbReference type="GO" id="GO:1901605">
    <property type="term" value="P:alpha-amino acid metabolic process"/>
    <property type="evidence" value="ECO:0007669"/>
    <property type="project" value="TreeGrafter"/>
</dbReference>
<gene>
    <name evidence="8" type="ORF">DRP44_01245</name>
</gene>
<dbReference type="SUPFAM" id="SSF53383">
    <property type="entry name" value="PLP-dependent transferases"/>
    <property type="match status" value="1"/>
</dbReference>
<evidence type="ECO:0000259" key="7">
    <source>
        <dbReference type="Pfam" id="PF00155"/>
    </source>
</evidence>
<dbReference type="GO" id="GO:0030170">
    <property type="term" value="F:pyridoxal phosphate binding"/>
    <property type="evidence" value="ECO:0007669"/>
    <property type="project" value="InterPro"/>
</dbReference>
<dbReference type="FunFam" id="3.40.640.10:FF:000053">
    <property type="entry name" value="Aminotransferase, class I"/>
    <property type="match status" value="1"/>
</dbReference>
<keyword evidence="6" id="KW-0663">Pyridoxal phosphate</keyword>
<evidence type="ECO:0000256" key="5">
    <source>
        <dbReference type="ARBA" id="ARBA00022679"/>
    </source>
</evidence>
<comment type="cofactor">
    <cofactor evidence="1">
        <name>pyridoxal 5'-phosphate</name>
        <dbReference type="ChEBI" id="CHEBI:597326"/>
    </cofactor>
</comment>
<dbReference type="CDD" id="cd00609">
    <property type="entry name" value="AAT_like"/>
    <property type="match status" value="1"/>
</dbReference>
<keyword evidence="4 8" id="KW-0032">Aminotransferase</keyword>
<dbReference type="Proteomes" id="UP000282321">
    <property type="component" value="Unassembled WGS sequence"/>
</dbReference>
<comment type="subunit">
    <text evidence="3">Homodimer.</text>
</comment>
<dbReference type="EMBL" id="QNBC01000008">
    <property type="protein sequence ID" value="RKX67863.1"/>
    <property type="molecule type" value="Genomic_DNA"/>
</dbReference>
<evidence type="ECO:0000256" key="6">
    <source>
        <dbReference type="ARBA" id="ARBA00022898"/>
    </source>
</evidence>
<organism evidence="8 9">
    <name type="scientific">candidate division TA06 bacterium</name>
    <dbReference type="NCBI Taxonomy" id="2250710"/>
    <lineage>
        <taxon>Bacteria</taxon>
        <taxon>Bacteria division TA06</taxon>
    </lineage>
</organism>
<comment type="caution">
    <text evidence="8">The sequence shown here is derived from an EMBL/GenBank/DDBJ whole genome shotgun (WGS) entry which is preliminary data.</text>
</comment>
<dbReference type="InterPro" id="IPR004839">
    <property type="entry name" value="Aminotransferase_I/II_large"/>
</dbReference>
<evidence type="ECO:0000256" key="2">
    <source>
        <dbReference type="ARBA" id="ARBA00007441"/>
    </source>
</evidence>
<dbReference type="InterPro" id="IPR050859">
    <property type="entry name" value="Class-I_PLP-dep_aminotransf"/>
</dbReference>
<dbReference type="AlphaFoldDB" id="A0A660SB19"/>
<dbReference type="InterPro" id="IPR015421">
    <property type="entry name" value="PyrdxlP-dep_Trfase_major"/>
</dbReference>
<evidence type="ECO:0000256" key="1">
    <source>
        <dbReference type="ARBA" id="ARBA00001933"/>
    </source>
</evidence>